<organism evidence="1 2">
    <name type="scientific">Hibiscus sabdariffa</name>
    <name type="common">roselle</name>
    <dbReference type="NCBI Taxonomy" id="183260"/>
    <lineage>
        <taxon>Eukaryota</taxon>
        <taxon>Viridiplantae</taxon>
        <taxon>Streptophyta</taxon>
        <taxon>Embryophyta</taxon>
        <taxon>Tracheophyta</taxon>
        <taxon>Spermatophyta</taxon>
        <taxon>Magnoliopsida</taxon>
        <taxon>eudicotyledons</taxon>
        <taxon>Gunneridae</taxon>
        <taxon>Pentapetalae</taxon>
        <taxon>rosids</taxon>
        <taxon>malvids</taxon>
        <taxon>Malvales</taxon>
        <taxon>Malvaceae</taxon>
        <taxon>Malvoideae</taxon>
        <taxon>Hibiscus</taxon>
    </lineage>
</organism>
<reference evidence="1 2" key="1">
    <citation type="journal article" date="2024" name="G3 (Bethesda)">
        <title>Genome assembly of Hibiscus sabdariffa L. provides insights into metabolisms of medicinal natural products.</title>
        <authorList>
            <person name="Kim T."/>
        </authorList>
    </citation>
    <scope>NUCLEOTIDE SEQUENCE [LARGE SCALE GENOMIC DNA]</scope>
    <source>
        <strain evidence="1">TK-2024</strain>
        <tissue evidence="1">Old leaves</tissue>
    </source>
</reference>
<evidence type="ECO:0000313" key="2">
    <source>
        <dbReference type="Proteomes" id="UP001472677"/>
    </source>
</evidence>
<proteinExistence type="predicted"/>
<sequence length="135" mass="15492">MENSIGTQSCTHGVGLFQKSYELMMSNSSSEPFKGGEDFILDPSLNKSKFRVKPSLAQSPFSLVGSDSDSGQWVIFRFLETDVVEHVHFHSHRKGNQLRDKGREQGWQCPRIHMVHFFLSGNEEIFDLVENRRFV</sequence>
<name>A0ABR2ED96_9ROSI</name>
<protein>
    <submittedName>
        <fullName evidence="1">Uncharacterized protein</fullName>
    </submittedName>
</protein>
<gene>
    <name evidence="1" type="ORF">V6N12_041919</name>
</gene>
<dbReference type="Proteomes" id="UP001472677">
    <property type="component" value="Unassembled WGS sequence"/>
</dbReference>
<accession>A0ABR2ED96</accession>
<keyword evidence="2" id="KW-1185">Reference proteome</keyword>
<dbReference type="EMBL" id="JBBPBM010000015">
    <property type="protein sequence ID" value="KAK8558618.1"/>
    <property type="molecule type" value="Genomic_DNA"/>
</dbReference>
<evidence type="ECO:0000313" key="1">
    <source>
        <dbReference type="EMBL" id="KAK8558618.1"/>
    </source>
</evidence>
<comment type="caution">
    <text evidence="1">The sequence shown here is derived from an EMBL/GenBank/DDBJ whole genome shotgun (WGS) entry which is preliminary data.</text>
</comment>